<reference evidence="2 3" key="1">
    <citation type="journal article" date="2018" name="BMC Genomics">
        <title>Genomic comparison of Trypanosoma conorhini and Trypanosoma rangeli to Trypanosoma cruzi strains of high and low virulence.</title>
        <authorList>
            <person name="Bradwell K.R."/>
            <person name="Koparde V.N."/>
            <person name="Matveyev A.V."/>
            <person name="Serrano M.G."/>
            <person name="Alves J.M."/>
            <person name="Parikh H."/>
            <person name="Huang B."/>
            <person name="Lee V."/>
            <person name="Espinosa-Alvarez O."/>
            <person name="Ortiz P.A."/>
            <person name="Costa-Martins A.G."/>
            <person name="Teixeira M.M."/>
            <person name="Buck G.A."/>
        </authorList>
    </citation>
    <scope>NUCLEOTIDE SEQUENCE [LARGE SCALE GENOMIC DNA]</scope>
    <source>
        <strain evidence="2 3">025E</strain>
    </source>
</reference>
<gene>
    <name evidence="2" type="ORF">Tco025E_08562</name>
</gene>
<sequence>MHVTHPVAGAAHPRCGRNAERPHTHARSAPRASPVCEWEAAPATPPERSAPRSGGVQPQGFLLLHEKRGASHRPALRPIAWAKKEPQGHAAPAPTPRTSKAPQGHLRSAGAGEKASRERRGLKARERTAGAERKGQSTQPRIGALWRANKNSGELSRALQEKQN</sequence>
<protein>
    <submittedName>
        <fullName evidence="2">Uncharacterized protein</fullName>
    </submittedName>
</protein>
<evidence type="ECO:0000256" key="1">
    <source>
        <dbReference type="SAM" id="MobiDB-lite"/>
    </source>
</evidence>
<feature type="region of interest" description="Disordered" evidence="1">
    <location>
        <begin position="1"/>
        <end position="164"/>
    </location>
</feature>
<name>A0A422N7Y4_9TRYP</name>
<evidence type="ECO:0000313" key="2">
    <source>
        <dbReference type="EMBL" id="RNF01604.1"/>
    </source>
</evidence>
<keyword evidence="3" id="KW-1185">Reference proteome</keyword>
<evidence type="ECO:0000313" key="3">
    <source>
        <dbReference type="Proteomes" id="UP000284403"/>
    </source>
</evidence>
<proteinExistence type="predicted"/>
<dbReference type="EMBL" id="MKKU01000816">
    <property type="protein sequence ID" value="RNF01604.1"/>
    <property type="molecule type" value="Genomic_DNA"/>
</dbReference>
<feature type="compositionally biased region" description="Basic and acidic residues" evidence="1">
    <location>
        <begin position="114"/>
        <end position="135"/>
    </location>
</feature>
<dbReference type="GeneID" id="40322173"/>
<dbReference type="AlphaFoldDB" id="A0A422N7Y4"/>
<accession>A0A422N7Y4</accession>
<organism evidence="2 3">
    <name type="scientific">Trypanosoma conorhini</name>
    <dbReference type="NCBI Taxonomy" id="83891"/>
    <lineage>
        <taxon>Eukaryota</taxon>
        <taxon>Discoba</taxon>
        <taxon>Euglenozoa</taxon>
        <taxon>Kinetoplastea</taxon>
        <taxon>Metakinetoplastina</taxon>
        <taxon>Trypanosomatida</taxon>
        <taxon>Trypanosomatidae</taxon>
        <taxon>Trypanosoma</taxon>
    </lineage>
</organism>
<dbReference type="Proteomes" id="UP000284403">
    <property type="component" value="Unassembled WGS sequence"/>
</dbReference>
<comment type="caution">
    <text evidence="2">The sequence shown here is derived from an EMBL/GenBank/DDBJ whole genome shotgun (WGS) entry which is preliminary data.</text>
</comment>
<dbReference type="RefSeq" id="XP_029224491.1">
    <property type="nucleotide sequence ID" value="XM_029375408.1"/>
</dbReference>